<gene>
    <name evidence="2" type="ORF">JEOSCH030_00150</name>
</gene>
<evidence type="ECO:0000259" key="1">
    <source>
        <dbReference type="Pfam" id="PF00149"/>
    </source>
</evidence>
<feature type="domain" description="Calcineurin-like phosphoesterase" evidence="1">
    <location>
        <begin position="1"/>
        <end position="231"/>
    </location>
</feature>
<name>A0A6V7R150_9BACL</name>
<dbReference type="Gene3D" id="3.60.21.10">
    <property type="match status" value="1"/>
</dbReference>
<dbReference type="Pfam" id="PF00149">
    <property type="entry name" value="Metallophos"/>
    <property type="match status" value="1"/>
</dbReference>
<dbReference type="AlphaFoldDB" id="A0A6V7R150"/>
<reference evidence="2 3" key="1">
    <citation type="submission" date="2020-07" db="EMBL/GenBank/DDBJ databases">
        <authorList>
            <person name="Criscuolo A."/>
        </authorList>
    </citation>
    <scope>NUCLEOTIDE SEQUENCE [LARGE SCALE GENOMIC DNA]</scope>
    <source>
        <strain evidence="3">CIP 111030</strain>
    </source>
</reference>
<dbReference type="PANTHER" id="PTHR36492:SF2">
    <property type="entry name" value="[ACYL-CARRIER-PROTEIN] PHOSPHODIESTERASE PPTH"/>
    <property type="match status" value="1"/>
</dbReference>
<dbReference type="InterPro" id="IPR004843">
    <property type="entry name" value="Calcineurin-like_PHP"/>
</dbReference>
<accession>A0A6V7R150</accession>
<evidence type="ECO:0000313" key="2">
    <source>
        <dbReference type="EMBL" id="CAD2071046.1"/>
    </source>
</evidence>
<dbReference type="InterPro" id="IPR052963">
    <property type="entry name" value="Pantetheine_PDE"/>
</dbReference>
<organism evidence="2 3">
    <name type="scientific">Phocicoccus schoeneichii</name>
    <dbReference type="NCBI Taxonomy" id="1812261"/>
    <lineage>
        <taxon>Bacteria</taxon>
        <taxon>Bacillati</taxon>
        <taxon>Bacillota</taxon>
        <taxon>Bacilli</taxon>
        <taxon>Bacillales</taxon>
        <taxon>Salinicoccaceae</taxon>
        <taxon>Phocicoccus</taxon>
    </lineage>
</organism>
<proteinExistence type="predicted"/>
<keyword evidence="3" id="KW-1185">Reference proteome</keyword>
<dbReference type="SUPFAM" id="SSF56300">
    <property type="entry name" value="Metallo-dependent phosphatases"/>
    <property type="match status" value="1"/>
</dbReference>
<dbReference type="InterPro" id="IPR022302">
    <property type="entry name" value="Phosphoesterase_putative"/>
</dbReference>
<sequence>MRIGVISDLHIDRYNTEEIKPKDFSLTLANEVARQSIELLIIAGDIANDHHKAHRFIQEVEQLTNIRVLFVPGNHDFWNSSKDAKTTWEIYRFFKMQQESLIGNPYIINEKWAIVGSPAWYDYTFASDRFSYDDLKKREFSGGTWQDKVRINWQKSDQEMSEYFRDEASRDFEKVKDKNIILVTHVPTHKAFRVPMPHRIFDYYNAFIGTSDFNDFYDEHNIRYSIMGHIHFRHEVVENGVNYICACLGYRREWRTNNLQHEIRNTLKVIEIGDE</sequence>
<dbReference type="GO" id="GO:0016787">
    <property type="term" value="F:hydrolase activity"/>
    <property type="evidence" value="ECO:0007669"/>
    <property type="project" value="InterPro"/>
</dbReference>
<dbReference type="Proteomes" id="UP000521032">
    <property type="component" value="Unassembled WGS sequence"/>
</dbReference>
<dbReference type="PANTHER" id="PTHR36492">
    <property type="match status" value="1"/>
</dbReference>
<dbReference type="EMBL" id="CAJEWE010000003">
    <property type="protein sequence ID" value="CAD2071046.1"/>
    <property type="molecule type" value="Genomic_DNA"/>
</dbReference>
<dbReference type="InterPro" id="IPR029052">
    <property type="entry name" value="Metallo-depent_PP-like"/>
</dbReference>
<dbReference type="RefSeq" id="WP_186084536.1">
    <property type="nucleotide sequence ID" value="NZ_BMDB01000003.1"/>
</dbReference>
<comment type="caution">
    <text evidence="2">The sequence shown here is derived from an EMBL/GenBank/DDBJ whole genome shotgun (WGS) entry which is preliminary data.</text>
</comment>
<evidence type="ECO:0000313" key="3">
    <source>
        <dbReference type="Proteomes" id="UP000521032"/>
    </source>
</evidence>
<protein>
    <submittedName>
        <fullName evidence="2">Calcineurin-like phosphoesterase superfamily domain protein</fullName>
    </submittedName>
</protein>
<dbReference type="NCBIfam" id="TIGR03729">
    <property type="entry name" value="acc_ester"/>
    <property type="match status" value="1"/>
</dbReference>